<dbReference type="AlphaFoldDB" id="A0A166IZG2"/>
<feature type="compositionally biased region" description="Basic residues" evidence="1">
    <location>
        <begin position="132"/>
        <end position="142"/>
    </location>
</feature>
<name>A0A166IZG2_9AGAM</name>
<evidence type="ECO:0000313" key="2">
    <source>
        <dbReference type="EMBL" id="KZT44226.1"/>
    </source>
</evidence>
<feature type="compositionally biased region" description="Basic and acidic residues" evidence="1">
    <location>
        <begin position="112"/>
        <end position="123"/>
    </location>
</feature>
<protein>
    <submittedName>
        <fullName evidence="2">Uncharacterized protein</fullName>
    </submittedName>
</protein>
<reference evidence="2 3" key="1">
    <citation type="journal article" date="2016" name="Mol. Biol. Evol.">
        <title>Comparative Genomics of Early-Diverging Mushroom-Forming Fungi Provides Insights into the Origins of Lignocellulose Decay Capabilities.</title>
        <authorList>
            <person name="Nagy L.G."/>
            <person name="Riley R."/>
            <person name="Tritt A."/>
            <person name="Adam C."/>
            <person name="Daum C."/>
            <person name="Floudas D."/>
            <person name="Sun H."/>
            <person name="Yadav J.S."/>
            <person name="Pangilinan J."/>
            <person name="Larsson K.H."/>
            <person name="Matsuura K."/>
            <person name="Barry K."/>
            <person name="Labutti K."/>
            <person name="Kuo R."/>
            <person name="Ohm R.A."/>
            <person name="Bhattacharya S.S."/>
            <person name="Shirouzu T."/>
            <person name="Yoshinaga Y."/>
            <person name="Martin F.M."/>
            <person name="Grigoriev I.V."/>
            <person name="Hibbett D.S."/>
        </authorList>
    </citation>
    <scope>NUCLEOTIDE SEQUENCE [LARGE SCALE GENOMIC DNA]</scope>
    <source>
        <strain evidence="2 3">HHB10207 ss-3</strain>
    </source>
</reference>
<proteinExistence type="predicted"/>
<feature type="compositionally biased region" description="Pro residues" evidence="1">
    <location>
        <begin position="184"/>
        <end position="196"/>
    </location>
</feature>
<gene>
    <name evidence="2" type="ORF">SISSUDRAFT_343192</name>
</gene>
<accession>A0A166IZG2</accession>
<feature type="compositionally biased region" description="Basic residues" evidence="1">
    <location>
        <begin position="197"/>
        <end position="213"/>
    </location>
</feature>
<sequence length="543" mass="59290">MYIIVLQSMQRRPRHQFECQPGNFQRIAQQWISETSPDPNIPVIVTQAPIQEPLPTHFPTQLPQPNLPPNPNPITNPQNAYAFGTSGGAGYGYGYGSGERMYDSLDSISVDHEGDERRGERKMNATPVSGHHSLHHSRRSNTPRRASGPASSGMGAGLGMYASASASTSREPIRPPNPLESTPPKDPPTPSTSKPPKPPKTRPPPKKPRRKQKPTTPISAFLFPSTSLTPEIISIPCTQVRREFEGSFLRVRYKDYIRGGRVPGRARVVEGGQEREVGFKSLQSWRGMFLVVFSDATHAGEFEEEEEENACIARLSEGRARGWKGNVLVFKQLAIDGSGLVGPPGGEGDGGDGEGGGMLGDVSMDDLSVLRSFFVLYGNVPHERLVRELYLKPPEGYPFPTAHPSNTYPIDALLLPTSSPTPFFTEILCQSSTHRPTRTSYEQILGPDPHFESIQTYVGGFMIGFTSASRVGDRDLNGCVKGMTGGGGMEVRGDVVVFKEVGMGRGAGVYGDVSVFDLAVLKRYFRLWGHVSEDVLNEALMSP</sequence>
<feature type="compositionally biased region" description="Low complexity" evidence="1">
    <location>
        <begin position="146"/>
        <end position="167"/>
    </location>
</feature>
<dbReference type="Proteomes" id="UP000076798">
    <property type="component" value="Unassembled WGS sequence"/>
</dbReference>
<keyword evidence="3" id="KW-1185">Reference proteome</keyword>
<evidence type="ECO:0000256" key="1">
    <source>
        <dbReference type="SAM" id="MobiDB-lite"/>
    </source>
</evidence>
<feature type="region of interest" description="Disordered" evidence="1">
    <location>
        <begin position="112"/>
        <end position="223"/>
    </location>
</feature>
<evidence type="ECO:0000313" key="3">
    <source>
        <dbReference type="Proteomes" id="UP000076798"/>
    </source>
</evidence>
<organism evidence="2 3">
    <name type="scientific">Sistotremastrum suecicum HHB10207 ss-3</name>
    <dbReference type="NCBI Taxonomy" id="1314776"/>
    <lineage>
        <taxon>Eukaryota</taxon>
        <taxon>Fungi</taxon>
        <taxon>Dikarya</taxon>
        <taxon>Basidiomycota</taxon>
        <taxon>Agaricomycotina</taxon>
        <taxon>Agaricomycetes</taxon>
        <taxon>Sistotremastrales</taxon>
        <taxon>Sistotremastraceae</taxon>
        <taxon>Sistotremastrum</taxon>
    </lineage>
</organism>
<dbReference type="EMBL" id="KV428005">
    <property type="protein sequence ID" value="KZT44226.1"/>
    <property type="molecule type" value="Genomic_DNA"/>
</dbReference>